<keyword evidence="1" id="KW-0472">Membrane</keyword>
<protein>
    <submittedName>
        <fullName evidence="2">Uncharacterized protein</fullName>
    </submittedName>
</protein>
<dbReference type="RefSeq" id="WP_145243216.1">
    <property type="nucleotide sequence ID" value="NZ_CP036273.1"/>
</dbReference>
<organism evidence="2 3">
    <name type="scientific">Urbifossiella limnaea</name>
    <dbReference type="NCBI Taxonomy" id="2528023"/>
    <lineage>
        <taxon>Bacteria</taxon>
        <taxon>Pseudomonadati</taxon>
        <taxon>Planctomycetota</taxon>
        <taxon>Planctomycetia</taxon>
        <taxon>Gemmatales</taxon>
        <taxon>Gemmataceae</taxon>
        <taxon>Urbifossiella</taxon>
    </lineage>
</organism>
<sequence length="383" mass="41671">MTPTTILRRLKTTAPRPRVGRVAVVVVPARPGRRDRARRAAVAVVTGAVVALAAQVALGVAVNTEVSPLRDPLYFDKLALLRTHPAFFAAADRPTTVLLVGSSRTLNAVNARRATDALTQHLGRPVSVFNFGQAGAGPVTNAVYLRRLADAGVRADFALIEVHPVFLAGQHAVTPEARWLLPTRLRPAELPVVRGMGFPADAPPTHGPRGLLASVYEQRFLLLDRYAPWMLMDNRRLNGGHEPDAFGFCRPPDVCTPKDRAALTRLTHLQYAAYFPGYRPTGCGASAVRDTLEQCRARGIRPALALMPECGGWETWYDAEGLRQLDTLLANLSAEFGAPLIDARRWVTVEETMDGHHLTGRGADRFTDVLARDALAPWLGGAR</sequence>
<dbReference type="Gene3D" id="3.40.50.1110">
    <property type="entry name" value="SGNH hydrolase"/>
    <property type="match status" value="1"/>
</dbReference>
<dbReference type="SUPFAM" id="SSF52266">
    <property type="entry name" value="SGNH hydrolase"/>
    <property type="match status" value="1"/>
</dbReference>
<dbReference type="InterPro" id="IPR036514">
    <property type="entry name" value="SGNH_hydro_sf"/>
</dbReference>
<evidence type="ECO:0000313" key="3">
    <source>
        <dbReference type="Proteomes" id="UP000319576"/>
    </source>
</evidence>
<keyword evidence="3" id="KW-1185">Reference proteome</keyword>
<keyword evidence="1" id="KW-1133">Transmembrane helix</keyword>
<keyword evidence="1" id="KW-0812">Transmembrane</keyword>
<dbReference type="GO" id="GO:0016788">
    <property type="term" value="F:hydrolase activity, acting on ester bonds"/>
    <property type="evidence" value="ECO:0007669"/>
    <property type="project" value="UniProtKB-ARBA"/>
</dbReference>
<dbReference type="EMBL" id="CP036273">
    <property type="protein sequence ID" value="QDU23115.1"/>
    <property type="molecule type" value="Genomic_DNA"/>
</dbReference>
<reference evidence="2 3" key="1">
    <citation type="submission" date="2019-02" db="EMBL/GenBank/DDBJ databases">
        <title>Deep-cultivation of Planctomycetes and their phenomic and genomic characterization uncovers novel biology.</title>
        <authorList>
            <person name="Wiegand S."/>
            <person name="Jogler M."/>
            <person name="Boedeker C."/>
            <person name="Pinto D."/>
            <person name="Vollmers J."/>
            <person name="Rivas-Marin E."/>
            <person name="Kohn T."/>
            <person name="Peeters S.H."/>
            <person name="Heuer A."/>
            <person name="Rast P."/>
            <person name="Oberbeckmann S."/>
            <person name="Bunk B."/>
            <person name="Jeske O."/>
            <person name="Meyerdierks A."/>
            <person name="Storesund J.E."/>
            <person name="Kallscheuer N."/>
            <person name="Luecker S."/>
            <person name="Lage O.M."/>
            <person name="Pohl T."/>
            <person name="Merkel B.J."/>
            <person name="Hornburger P."/>
            <person name="Mueller R.-W."/>
            <person name="Bruemmer F."/>
            <person name="Labrenz M."/>
            <person name="Spormann A.M."/>
            <person name="Op den Camp H."/>
            <person name="Overmann J."/>
            <person name="Amann R."/>
            <person name="Jetten M.S.M."/>
            <person name="Mascher T."/>
            <person name="Medema M.H."/>
            <person name="Devos D.P."/>
            <person name="Kaster A.-K."/>
            <person name="Ovreas L."/>
            <person name="Rohde M."/>
            <person name="Galperin M.Y."/>
            <person name="Jogler C."/>
        </authorList>
    </citation>
    <scope>NUCLEOTIDE SEQUENCE [LARGE SCALE GENOMIC DNA]</scope>
    <source>
        <strain evidence="2 3">ETA_A1</strain>
    </source>
</reference>
<accession>A0A517Y035</accession>
<evidence type="ECO:0000256" key="1">
    <source>
        <dbReference type="SAM" id="Phobius"/>
    </source>
</evidence>
<feature type="transmembrane region" description="Helical" evidence="1">
    <location>
        <begin position="40"/>
        <end position="62"/>
    </location>
</feature>
<dbReference type="Proteomes" id="UP000319576">
    <property type="component" value="Chromosome"/>
</dbReference>
<gene>
    <name evidence="2" type="ORF">ETAA1_51060</name>
</gene>
<dbReference type="AlphaFoldDB" id="A0A517Y035"/>
<dbReference type="KEGG" id="uli:ETAA1_51060"/>
<dbReference type="OrthoDB" id="267781at2"/>
<name>A0A517Y035_9BACT</name>
<proteinExistence type="predicted"/>
<evidence type="ECO:0000313" key="2">
    <source>
        <dbReference type="EMBL" id="QDU23115.1"/>
    </source>
</evidence>